<name>A0A9X2LUM8_STRMQ</name>
<dbReference type="RefSeq" id="WP_093699924.1">
    <property type="nucleotide sequence ID" value="NZ_JANIIC010000012.1"/>
</dbReference>
<feature type="coiled-coil region" evidence="1">
    <location>
        <begin position="14"/>
        <end position="41"/>
    </location>
</feature>
<evidence type="ECO:0000256" key="1">
    <source>
        <dbReference type="SAM" id="Coils"/>
    </source>
</evidence>
<gene>
    <name evidence="2" type="ORF">NQU54_13380</name>
</gene>
<evidence type="ECO:0000313" key="3">
    <source>
        <dbReference type="Proteomes" id="UP001142400"/>
    </source>
</evidence>
<sequence length="120" mass="12854">MEHGPPDTAERLALAALCDELRELRRECAVQTEEKRLLLSRIEAEARERRPILALLDQLLGTSGADTVRGLSSSLPGAGSGRADEETFACPDGACDRVVHAVPAGPIPRCELTGLPLISR</sequence>
<evidence type="ECO:0000313" key="2">
    <source>
        <dbReference type="EMBL" id="MCQ8830042.1"/>
    </source>
</evidence>
<comment type="caution">
    <text evidence="2">The sequence shown here is derived from an EMBL/GenBank/DDBJ whole genome shotgun (WGS) entry which is preliminary data.</text>
</comment>
<accession>A0A9X2LUM8</accession>
<protein>
    <submittedName>
        <fullName evidence="2">Uncharacterized protein</fullName>
    </submittedName>
</protein>
<keyword evidence="3" id="KW-1185">Reference proteome</keyword>
<proteinExistence type="predicted"/>
<keyword evidence="1" id="KW-0175">Coiled coil</keyword>
<dbReference type="AlphaFoldDB" id="A0A9X2LUM8"/>
<reference evidence="2" key="1">
    <citation type="submission" date="2022-06" db="EMBL/GenBank/DDBJ databases">
        <title>WGS of actinobacteria.</title>
        <authorList>
            <person name="Thawai C."/>
        </authorList>
    </citation>
    <scope>NUCLEOTIDE SEQUENCE</scope>
    <source>
        <strain evidence="2">DSM 42010</strain>
    </source>
</reference>
<dbReference type="Proteomes" id="UP001142400">
    <property type="component" value="Unassembled WGS sequence"/>
</dbReference>
<organism evidence="2 3">
    <name type="scientific">Streptomyces malaysiensis subsp. samsunensis</name>
    <dbReference type="NCBI Taxonomy" id="459658"/>
    <lineage>
        <taxon>Bacteria</taxon>
        <taxon>Bacillati</taxon>
        <taxon>Actinomycetota</taxon>
        <taxon>Actinomycetes</taxon>
        <taxon>Kitasatosporales</taxon>
        <taxon>Streptomycetaceae</taxon>
        <taxon>Streptomyces</taxon>
        <taxon>Streptomyces violaceusniger group</taxon>
    </lineage>
</organism>
<dbReference type="EMBL" id="JANIIC010000012">
    <property type="protein sequence ID" value="MCQ8830042.1"/>
    <property type="molecule type" value="Genomic_DNA"/>
</dbReference>